<evidence type="ECO:0000313" key="2">
    <source>
        <dbReference type="Proteomes" id="UP001296104"/>
    </source>
</evidence>
<comment type="caution">
    <text evidence="1">The sequence shown here is derived from an EMBL/GenBank/DDBJ whole genome shotgun (WGS) entry which is preliminary data.</text>
</comment>
<keyword evidence="2" id="KW-1185">Reference proteome</keyword>
<dbReference type="AlphaFoldDB" id="A0AAI8Z7H8"/>
<dbReference type="Proteomes" id="UP001296104">
    <property type="component" value="Unassembled WGS sequence"/>
</dbReference>
<dbReference type="InterPro" id="IPR038883">
    <property type="entry name" value="AN11006-like"/>
</dbReference>
<dbReference type="PANTHER" id="PTHR42085:SF2">
    <property type="entry name" value="F-BOX DOMAIN-CONTAINING PROTEIN"/>
    <property type="match status" value="1"/>
</dbReference>
<name>A0AAI8Z7H8_9PEZI</name>
<evidence type="ECO:0000313" key="1">
    <source>
        <dbReference type="EMBL" id="CAK4033889.1"/>
    </source>
</evidence>
<organism evidence="1 2">
    <name type="scientific">Lecanosticta acicola</name>
    <dbReference type="NCBI Taxonomy" id="111012"/>
    <lineage>
        <taxon>Eukaryota</taxon>
        <taxon>Fungi</taxon>
        <taxon>Dikarya</taxon>
        <taxon>Ascomycota</taxon>
        <taxon>Pezizomycotina</taxon>
        <taxon>Dothideomycetes</taxon>
        <taxon>Dothideomycetidae</taxon>
        <taxon>Mycosphaerellales</taxon>
        <taxon>Mycosphaerellaceae</taxon>
        <taxon>Lecanosticta</taxon>
    </lineage>
</organism>
<proteinExistence type="predicted"/>
<reference evidence="1" key="1">
    <citation type="submission" date="2023-11" db="EMBL/GenBank/DDBJ databases">
        <authorList>
            <person name="Alioto T."/>
            <person name="Alioto T."/>
            <person name="Gomez Garrido J."/>
        </authorList>
    </citation>
    <scope>NUCLEOTIDE SEQUENCE</scope>
</reference>
<gene>
    <name evidence="1" type="ORF">LECACI_7A009047</name>
</gene>
<dbReference type="PANTHER" id="PTHR42085">
    <property type="entry name" value="F-BOX DOMAIN-CONTAINING PROTEIN"/>
    <property type="match status" value="1"/>
</dbReference>
<sequence>MHGEEVLASTTSPTANENCHLLELPPELRNNIYRLVLHQQARIPITGHGYDRPTILITCRQIRKEALKIFYYENQFRASVANYNSDLVHKWTQHLQKMKMRPSLALPYLGFGHRSTSPPWPNLLRWLRRKYDDWDIVSPRRPLSRKRLGKTAVEVEQLIVGGMFAIVKALTDEEWDVVEELLMHQRVVLERMDGRWAKDGA</sequence>
<protein>
    <submittedName>
        <fullName evidence="1">Uncharacterized protein</fullName>
    </submittedName>
</protein>
<accession>A0AAI8Z7H8</accession>
<dbReference type="EMBL" id="CAVMBE010000096">
    <property type="protein sequence ID" value="CAK4033889.1"/>
    <property type="molecule type" value="Genomic_DNA"/>
</dbReference>